<dbReference type="Proteomes" id="UP001152795">
    <property type="component" value="Unassembled WGS sequence"/>
</dbReference>
<dbReference type="PROSITE" id="PS50895">
    <property type="entry name" value="SURF1"/>
    <property type="match status" value="1"/>
</dbReference>
<organism evidence="7 8">
    <name type="scientific">Paramuricea clavata</name>
    <name type="common">Red gorgonian</name>
    <name type="synonym">Violescent sea-whip</name>
    <dbReference type="NCBI Taxonomy" id="317549"/>
    <lineage>
        <taxon>Eukaryota</taxon>
        <taxon>Metazoa</taxon>
        <taxon>Cnidaria</taxon>
        <taxon>Anthozoa</taxon>
        <taxon>Octocorallia</taxon>
        <taxon>Malacalcyonacea</taxon>
        <taxon>Plexauridae</taxon>
        <taxon>Paramuricea</taxon>
    </lineage>
</organism>
<evidence type="ECO:0000256" key="5">
    <source>
        <dbReference type="ARBA" id="ARBA00023136"/>
    </source>
</evidence>
<gene>
    <name evidence="7" type="ORF">PACLA_8A053119</name>
</gene>
<accession>A0A6S7LQY1</accession>
<keyword evidence="8" id="KW-1185">Reference proteome</keyword>
<keyword evidence="5" id="KW-0472">Membrane</keyword>
<keyword evidence="3" id="KW-0812">Transmembrane</keyword>
<keyword evidence="6" id="KW-0999">Mitochondrion inner membrane</keyword>
<evidence type="ECO:0000256" key="1">
    <source>
        <dbReference type="ARBA" id="ARBA00004370"/>
    </source>
</evidence>
<dbReference type="OrthoDB" id="10040024at2759"/>
<comment type="subcellular location">
    <subcellularLocation>
        <location evidence="1">Membrane</location>
    </subcellularLocation>
    <subcellularLocation>
        <location evidence="6">Mitochondrion inner membrane</location>
        <topology evidence="6">Multi-pass membrane protein</topology>
    </subcellularLocation>
</comment>
<reference evidence="7" key="1">
    <citation type="submission" date="2020-04" db="EMBL/GenBank/DDBJ databases">
        <authorList>
            <person name="Alioto T."/>
            <person name="Alioto T."/>
            <person name="Gomez Garrido J."/>
        </authorList>
    </citation>
    <scope>NUCLEOTIDE SEQUENCE</scope>
    <source>
        <strain evidence="7">A484AB</strain>
    </source>
</reference>
<name>A0A6S7LQY1_PARCT</name>
<protein>
    <recommendedName>
        <fullName evidence="6">SURF1-like protein</fullName>
    </recommendedName>
</protein>
<evidence type="ECO:0000256" key="6">
    <source>
        <dbReference type="RuleBase" id="RU363076"/>
    </source>
</evidence>
<dbReference type="EMBL" id="CACRXK020027723">
    <property type="protein sequence ID" value="CAB4041073.1"/>
    <property type="molecule type" value="Genomic_DNA"/>
</dbReference>
<keyword evidence="4" id="KW-1133">Transmembrane helix</keyword>
<dbReference type="PANTHER" id="PTHR23427:SF2">
    <property type="entry name" value="SURFEIT LOCUS PROTEIN 1"/>
    <property type="match status" value="1"/>
</dbReference>
<comment type="caution">
    <text evidence="7">The sequence shown here is derived from an EMBL/GenBank/DDBJ whole genome shotgun (WGS) entry which is preliminary data.</text>
</comment>
<dbReference type="PANTHER" id="PTHR23427">
    <property type="entry name" value="SURFEIT LOCUS PROTEIN"/>
    <property type="match status" value="1"/>
</dbReference>
<comment type="similarity">
    <text evidence="2 6">Belongs to the SURF1 family.</text>
</comment>
<dbReference type="Pfam" id="PF02104">
    <property type="entry name" value="SURF1"/>
    <property type="match status" value="1"/>
</dbReference>
<evidence type="ECO:0000256" key="2">
    <source>
        <dbReference type="ARBA" id="ARBA00007165"/>
    </source>
</evidence>
<evidence type="ECO:0000313" key="8">
    <source>
        <dbReference type="Proteomes" id="UP001152795"/>
    </source>
</evidence>
<evidence type="ECO:0000256" key="3">
    <source>
        <dbReference type="ARBA" id="ARBA00022692"/>
    </source>
</evidence>
<sequence length="179" mass="20559">MPVISFGLGTWQVYRLQWKKSLIQQLEDKTMKEPLEITDSLEFLKDEEMQYRRVKIKGTFDHSKEMHLFPRSQNNDERSAGMGRPNPTGAQIITPFCLSSGEKILVNRGWVEKSKMNPATRPKGQVAGEVEIVAFIRLGQKRPQFVPKNDIEKNNWHYCDLDQMAQVAQTLPILVDADA</sequence>
<dbReference type="InterPro" id="IPR002994">
    <property type="entry name" value="Surf1/Shy1"/>
</dbReference>
<proteinExistence type="inferred from homology"/>
<dbReference type="GO" id="GO:0033617">
    <property type="term" value="P:mitochondrial respiratory chain complex IV assembly"/>
    <property type="evidence" value="ECO:0007669"/>
    <property type="project" value="TreeGrafter"/>
</dbReference>
<dbReference type="AlphaFoldDB" id="A0A6S7LQY1"/>
<comment type="function">
    <text evidence="6">Probably involved in the biogenesis of the COX complex.</text>
</comment>
<feature type="non-terminal residue" evidence="7">
    <location>
        <position position="179"/>
    </location>
</feature>
<keyword evidence="6" id="KW-0496">Mitochondrion</keyword>
<evidence type="ECO:0000256" key="4">
    <source>
        <dbReference type="ARBA" id="ARBA00022989"/>
    </source>
</evidence>
<dbReference type="CDD" id="cd06662">
    <property type="entry name" value="SURF1"/>
    <property type="match status" value="1"/>
</dbReference>
<evidence type="ECO:0000313" key="7">
    <source>
        <dbReference type="EMBL" id="CAB4041073.1"/>
    </source>
</evidence>
<dbReference type="InterPro" id="IPR045214">
    <property type="entry name" value="Surf1/Surf4"/>
</dbReference>
<dbReference type="GO" id="GO:0005743">
    <property type="term" value="C:mitochondrial inner membrane"/>
    <property type="evidence" value="ECO:0007669"/>
    <property type="project" value="UniProtKB-SubCell"/>
</dbReference>